<dbReference type="Pfam" id="PF12802">
    <property type="entry name" value="MarR_2"/>
    <property type="match status" value="1"/>
</dbReference>
<reference evidence="3" key="1">
    <citation type="submission" date="2020-12" db="EMBL/GenBank/DDBJ databases">
        <title>Genomic characterization of non-nitrogen-fixing Frankia strains.</title>
        <authorList>
            <person name="Carlos-Shanley C."/>
            <person name="Guerra T."/>
            <person name="Hahn D."/>
        </authorList>
    </citation>
    <scope>NUCLEOTIDE SEQUENCE</scope>
    <source>
        <strain evidence="3">CN6</strain>
    </source>
</reference>
<dbReference type="GO" id="GO:0003700">
    <property type="term" value="F:DNA-binding transcription factor activity"/>
    <property type="evidence" value="ECO:0007669"/>
    <property type="project" value="InterPro"/>
</dbReference>
<dbReference type="InterPro" id="IPR039422">
    <property type="entry name" value="MarR/SlyA-like"/>
</dbReference>
<dbReference type="AlphaFoldDB" id="A0A937RGD2"/>
<organism evidence="3 4">
    <name type="scientific">Frankia nepalensis</name>
    <dbReference type="NCBI Taxonomy" id="1836974"/>
    <lineage>
        <taxon>Bacteria</taxon>
        <taxon>Bacillati</taxon>
        <taxon>Actinomycetota</taxon>
        <taxon>Actinomycetes</taxon>
        <taxon>Frankiales</taxon>
        <taxon>Frankiaceae</taxon>
        <taxon>Frankia</taxon>
    </lineage>
</organism>
<dbReference type="InterPro" id="IPR000835">
    <property type="entry name" value="HTH_MarR-typ"/>
</dbReference>
<evidence type="ECO:0000259" key="2">
    <source>
        <dbReference type="PROSITE" id="PS50995"/>
    </source>
</evidence>
<dbReference type="EMBL" id="JAEACQ010000185">
    <property type="protein sequence ID" value="MBL7628369.1"/>
    <property type="molecule type" value="Genomic_DNA"/>
</dbReference>
<comment type="caution">
    <text evidence="3">The sequence shown here is derived from an EMBL/GenBank/DDBJ whole genome shotgun (WGS) entry which is preliminary data.</text>
</comment>
<dbReference type="InterPro" id="IPR036388">
    <property type="entry name" value="WH-like_DNA-bd_sf"/>
</dbReference>
<evidence type="ECO:0000313" key="4">
    <source>
        <dbReference type="Proteomes" id="UP000604475"/>
    </source>
</evidence>
<protein>
    <submittedName>
        <fullName evidence="3">MarR family transcriptional regulator</fullName>
    </submittedName>
</protein>
<evidence type="ECO:0000256" key="1">
    <source>
        <dbReference type="SAM" id="MobiDB-lite"/>
    </source>
</evidence>
<proteinExistence type="predicted"/>
<sequence length="190" mass="20676">MSSSRPNRLSPGPDAPSPEAQLAPDDLANRLAEVYLVVGPLYRKVLRVVERSQPAMGMSVGVRAVLDQLRRRGTLTVPQLARDQDLSRQFVQRMVNDARAAGWVETVDNPAHRRSHHVRLTPTGGQAIGAVAAREHDLLRQVAGTITGADVDATLRVLTAMLDALDDRDRDGDRDGDADRGGSSRDRSDD</sequence>
<keyword evidence="4" id="KW-1185">Reference proteome</keyword>
<dbReference type="Proteomes" id="UP000604475">
    <property type="component" value="Unassembled WGS sequence"/>
</dbReference>
<dbReference type="GO" id="GO:0006950">
    <property type="term" value="P:response to stress"/>
    <property type="evidence" value="ECO:0007669"/>
    <property type="project" value="TreeGrafter"/>
</dbReference>
<dbReference type="InterPro" id="IPR036390">
    <property type="entry name" value="WH_DNA-bd_sf"/>
</dbReference>
<feature type="domain" description="HTH marR-type" evidence="2">
    <location>
        <begin position="24"/>
        <end position="163"/>
    </location>
</feature>
<accession>A0A937RGD2</accession>
<gene>
    <name evidence="3" type="ORF">I7412_14650</name>
</gene>
<dbReference type="Gene3D" id="1.10.10.10">
    <property type="entry name" value="Winged helix-like DNA-binding domain superfamily/Winged helix DNA-binding domain"/>
    <property type="match status" value="1"/>
</dbReference>
<dbReference type="PANTHER" id="PTHR33164">
    <property type="entry name" value="TRANSCRIPTIONAL REGULATOR, MARR FAMILY"/>
    <property type="match status" value="1"/>
</dbReference>
<dbReference type="SMART" id="SM00347">
    <property type="entry name" value="HTH_MARR"/>
    <property type="match status" value="1"/>
</dbReference>
<dbReference type="PROSITE" id="PS50995">
    <property type="entry name" value="HTH_MARR_2"/>
    <property type="match status" value="1"/>
</dbReference>
<dbReference type="RefSeq" id="WP_202999989.1">
    <property type="nucleotide sequence ID" value="NZ_JADWYU010000141.1"/>
</dbReference>
<name>A0A937RGD2_9ACTN</name>
<feature type="region of interest" description="Disordered" evidence="1">
    <location>
        <begin position="167"/>
        <end position="190"/>
    </location>
</feature>
<dbReference type="SUPFAM" id="SSF46785">
    <property type="entry name" value="Winged helix' DNA-binding domain"/>
    <property type="match status" value="1"/>
</dbReference>
<feature type="region of interest" description="Disordered" evidence="1">
    <location>
        <begin position="1"/>
        <end position="23"/>
    </location>
</feature>
<dbReference type="PANTHER" id="PTHR33164:SF99">
    <property type="entry name" value="MARR FAMILY REGULATORY PROTEIN"/>
    <property type="match status" value="1"/>
</dbReference>
<evidence type="ECO:0000313" key="3">
    <source>
        <dbReference type="EMBL" id="MBL7628369.1"/>
    </source>
</evidence>